<gene>
    <name evidence="1" type="ordered locus">LACR_0420</name>
</gene>
<evidence type="ECO:0000313" key="2">
    <source>
        <dbReference type="Proteomes" id="UP000000240"/>
    </source>
</evidence>
<reference evidence="1 2" key="1">
    <citation type="journal article" date="2006" name="Proc. Natl. Acad. Sci. U.S.A.">
        <title>Comparative genomics of the lactic acid bacteria.</title>
        <authorList>
            <person name="Makarova K."/>
            <person name="Slesarev A."/>
            <person name="Wolf Y."/>
            <person name="Sorokin A."/>
            <person name="Mirkin B."/>
            <person name="Koonin E."/>
            <person name="Pavlov A."/>
            <person name="Pavlova N."/>
            <person name="Karamychev V."/>
            <person name="Polouchine N."/>
            <person name="Shakhova V."/>
            <person name="Grigoriev I."/>
            <person name="Lou Y."/>
            <person name="Rohksar D."/>
            <person name="Lucas S."/>
            <person name="Huang K."/>
            <person name="Goodstein D.M."/>
            <person name="Hawkins T."/>
            <person name="Plengvidhya V."/>
            <person name="Welker D."/>
            <person name="Hughes J."/>
            <person name="Goh Y."/>
            <person name="Benson A."/>
            <person name="Baldwin K."/>
            <person name="Lee J.H."/>
            <person name="Diaz-Muniz I."/>
            <person name="Dosti B."/>
            <person name="Smeianov V."/>
            <person name="Wechter W."/>
            <person name="Barabote R."/>
            <person name="Lorca G."/>
            <person name="Altermann E."/>
            <person name="Barrangou R."/>
            <person name="Ganesan B."/>
            <person name="Xie Y."/>
            <person name="Rawsthorne H."/>
            <person name="Tamir D."/>
            <person name="Parker C."/>
            <person name="Breidt F."/>
            <person name="Broadbent J."/>
            <person name="Hutkins R."/>
            <person name="O'Sullivan D."/>
            <person name="Steele J."/>
            <person name="Unlu G."/>
            <person name="Saier M."/>
            <person name="Klaenhammer T."/>
            <person name="Richardson P."/>
            <person name="Kozyavkin S."/>
            <person name="Weimer B."/>
            <person name="Mills D."/>
        </authorList>
    </citation>
    <scope>NUCLEOTIDE SEQUENCE [LARGE SCALE GENOMIC DNA]</scope>
    <source>
        <strain evidence="1 2">SK11</strain>
    </source>
</reference>
<name>Q031U6_LACLS</name>
<dbReference type="KEGG" id="llc:LACR_0420"/>
<dbReference type="HOGENOM" id="CLU_3421031_0_0_9"/>
<dbReference type="AlphaFoldDB" id="Q031U6"/>
<accession>Q031U6</accession>
<proteinExistence type="predicted"/>
<dbReference type="EMBL" id="CP000425">
    <property type="protein sequence ID" value="ABJ72026.1"/>
    <property type="molecule type" value="Genomic_DNA"/>
</dbReference>
<protein>
    <submittedName>
        <fullName evidence="1">Uncharacterized protein</fullName>
    </submittedName>
</protein>
<dbReference type="Proteomes" id="UP000000240">
    <property type="component" value="Chromosome"/>
</dbReference>
<sequence length="24" mass="2738">MVALLFLVIASLWGLIWFNISESD</sequence>
<organism evidence="1 2">
    <name type="scientific">Lactococcus lactis subsp. cremoris (strain SK11)</name>
    <dbReference type="NCBI Taxonomy" id="272622"/>
    <lineage>
        <taxon>Bacteria</taxon>
        <taxon>Bacillati</taxon>
        <taxon>Bacillota</taxon>
        <taxon>Bacilli</taxon>
        <taxon>Lactobacillales</taxon>
        <taxon>Streptococcaceae</taxon>
        <taxon>Lactococcus</taxon>
        <taxon>Lactococcus cremoris subsp. cremoris</taxon>
    </lineage>
</organism>
<evidence type="ECO:0000313" key="1">
    <source>
        <dbReference type="EMBL" id="ABJ72026.1"/>
    </source>
</evidence>